<dbReference type="GO" id="GO:0016787">
    <property type="term" value="F:hydrolase activity"/>
    <property type="evidence" value="ECO:0007669"/>
    <property type="project" value="UniProtKB-KW"/>
</dbReference>
<dbReference type="RefSeq" id="WP_251808160.1">
    <property type="nucleotide sequence ID" value="NZ_CP166679.1"/>
</dbReference>
<dbReference type="PANTHER" id="PTHR43689">
    <property type="entry name" value="HYDROLASE"/>
    <property type="match status" value="1"/>
</dbReference>
<reference evidence="3" key="1">
    <citation type="journal article" date="2019" name="Int. J. Syst. Evol. Microbiol.">
        <title>The Global Catalogue of Microorganisms (GCM) 10K type strain sequencing project: providing services to taxonomists for standard genome sequencing and annotation.</title>
        <authorList>
            <consortium name="The Broad Institute Genomics Platform"/>
            <consortium name="The Broad Institute Genome Sequencing Center for Infectious Disease"/>
            <person name="Wu L."/>
            <person name="Ma J."/>
        </authorList>
    </citation>
    <scope>NUCLEOTIDE SEQUENCE [LARGE SCALE GENOMIC DNA]</scope>
    <source>
        <strain evidence="3">KCTC 52924</strain>
    </source>
</reference>
<dbReference type="InterPro" id="IPR029058">
    <property type="entry name" value="AB_hydrolase_fold"/>
</dbReference>
<keyword evidence="2" id="KW-0378">Hydrolase</keyword>
<organism evidence="2 3">
    <name type="scientific">Arenibacter antarcticus</name>
    <dbReference type="NCBI Taxonomy" id="2040469"/>
    <lineage>
        <taxon>Bacteria</taxon>
        <taxon>Pseudomonadati</taxon>
        <taxon>Bacteroidota</taxon>
        <taxon>Flavobacteriia</taxon>
        <taxon>Flavobacteriales</taxon>
        <taxon>Flavobacteriaceae</taxon>
        <taxon>Arenibacter</taxon>
    </lineage>
</organism>
<feature type="domain" description="Serine aminopeptidase S33" evidence="1">
    <location>
        <begin position="77"/>
        <end position="181"/>
    </location>
</feature>
<evidence type="ECO:0000313" key="3">
    <source>
        <dbReference type="Proteomes" id="UP001597532"/>
    </source>
</evidence>
<dbReference type="SUPFAM" id="SSF53474">
    <property type="entry name" value="alpha/beta-Hydrolases"/>
    <property type="match status" value="1"/>
</dbReference>
<name>A0ABW5VD10_9FLAO</name>
<comment type="caution">
    <text evidence="2">The sequence shown here is derived from an EMBL/GenBank/DDBJ whole genome shotgun (WGS) entry which is preliminary data.</text>
</comment>
<proteinExistence type="predicted"/>
<accession>A0ABW5VD10</accession>
<dbReference type="EMBL" id="JBHUOK010000021">
    <property type="protein sequence ID" value="MFD2789453.1"/>
    <property type="molecule type" value="Genomic_DNA"/>
</dbReference>
<dbReference type="Proteomes" id="UP001597532">
    <property type="component" value="Unassembled WGS sequence"/>
</dbReference>
<evidence type="ECO:0000259" key="1">
    <source>
        <dbReference type="Pfam" id="PF12146"/>
    </source>
</evidence>
<sequence>MNKTVYHTLALSYGAYFNTLALFSQSHAAKKAFQLFSTPRKGKVLPHQEQFLNNAKDKTVLINGLDLQTYQWEGQNDTVLLMHGWESNAFRWRNLIEKLQEEKFNVIAFDAPGHGYSNGNLLNLATYSDSARQLIQMYQPKHIIGHSMGGLATIHHQYQNPDTSIQKIVALGAPAELTELMEHYQNLLKFNDSVLEGLDKYLYENYNFWIKDISTPKFARSISKPGLIVHDKEDIITPFSASERLHKNWKNSQLIATTGLGHSLHQDEVNRKIAKFLSS</sequence>
<dbReference type="PANTHER" id="PTHR43689:SF8">
    <property type="entry name" value="ALPHA_BETA-HYDROLASES SUPERFAMILY PROTEIN"/>
    <property type="match status" value="1"/>
</dbReference>
<gene>
    <name evidence="2" type="ORF">ACFS1K_06765</name>
</gene>
<dbReference type="InterPro" id="IPR022742">
    <property type="entry name" value="Hydrolase_4"/>
</dbReference>
<dbReference type="Pfam" id="PF12146">
    <property type="entry name" value="Hydrolase_4"/>
    <property type="match status" value="1"/>
</dbReference>
<evidence type="ECO:0000313" key="2">
    <source>
        <dbReference type="EMBL" id="MFD2789453.1"/>
    </source>
</evidence>
<protein>
    <submittedName>
        <fullName evidence="2">Alpha/beta fold hydrolase</fullName>
    </submittedName>
</protein>
<dbReference type="Gene3D" id="3.40.50.1820">
    <property type="entry name" value="alpha/beta hydrolase"/>
    <property type="match status" value="1"/>
</dbReference>
<keyword evidence="3" id="KW-1185">Reference proteome</keyword>